<keyword evidence="2" id="KW-1185">Reference proteome</keyword>
<proteinExistence type="predicted"/>
<dbReference type="AlphaFoldDB" id="A0A5B7JQW1"/>
<comment type="caution">
    <text evidence="1">The sequence shown here is derived from an EMBL/GenBank/DDBJ whole genome shotgun (WGS) entry which is preliminary data.</text>
</comment>
<dbReference type="EMBL" id="VSRR010102173">
    <property type="protein sequence ID" value="MPC95418.1"/>
    <property type="molecule type" value="Genomic_DNA"/>
</dbReference>
<sequence>MRVSVCMQVTSEFQKRGVRHVKNPAFHITGFSFRQAKRKEPGAEYKDWWGEQEAGPLTSVAQKP</sequence>
<organism evidence="1 2">
    <name type="scientific">Portunus trituberculatus</name>
    <name type="common">Swimming crab</name>
    <name type="synonym">Neptunus trituberculatus</name>
    <dbReference type="NCBI Taxonomy" id="210409"/>
    <lineage>
        <taxon>Eukaryota</taxon>
        <taxon>Metazoa</taxon>
        <taxon>Ecdysozoa</taxon>
        <taxon>Arthropoda</taxon>
        <taxon>Crustacea</taxon>
        <taxon>Multicrustacea</taxon>
        <taxon>Malacostraca</taxon>
        <taxon>Eumalacostraca</taxon>
        <taxon>Eucarida</taxon>
        <taxon>Decapoda</taxon>
        <taxon>Pleocyemata</taxon>
        <taxon>Brachyura</taxon>
        <taxon>Eubrachyura</taxon>
        <taxon>Portunoidea</taxon>
        <taxon>Portunidae</taxon>
        <taxon>Portuninae</taxon>
        <taxon>Portunus</taxon>
    </lineage>
</organism>
<gene>
    <name evidence="1" type="ORF">E2C01_090628</name>
</gene>
<evidence type="ECO:0000313" key="2">
    <source>
        <dbReference type="Proteomes" id="UP000324222"/>
    </source>
</evidence>
<protein>
    <submittedName>
        <fullName evidence="1">Uncharacterized protein</fullName>
    </submittedName>
</protein>
<accession>A0A5B7JQW1</accession>
<name>A0A5B7JQW1_PORTR</name>
<dbReference type="Proteomes" id="UP000324222">
    <property type="component" value="Unassembled WGS sequence"/>
</dbReference>
<reference evidence="1 2" key="1">
    <citation type="submission" date="2019-05" db="EMBL/GenBank/DDBJ databases">
        <title>Another draft genome of Portunus trituberculatus and its Hox gene families provides insights of decapod evolution.</title>
        <authorList>
            <person name="Jeong J.-H."/>
            <person name="Song I."/>
            <person name="Kim S."/>
            <person name="Choi T."/>
            <person name="Kim D."/>
            <person name="Ryu S."/>
            <person name="Kim W."/>
        </authorList>
    </citation>
    <scope>NUCLEOTIDE SEQUENCE [LARGE SCALE GENOMIC DNA]</scope>
    <source>
        <tissue evidence="1">Muscle</tissue>
    </source>
</reference>
<evidence type="ECO:0000313" key="1">
    <source>
        <dbReference type="EMBL" id="MPC95418.1"/>
    </source>
</evidence>